<dbReference type="GO" id="GO:0016020">
    <property type="term" value="C:membrane"/>
    <property type="evidence" value="ECO:0007669"/>
    <property type="project" value="UniProtKB-SubCell"/>
</dbReference>
<dbReference type="Proteomes" id="UP000295632">
    <property type="component" value="Unassembled WGS sequence"/>
</dbReference>
<dbReference type="EMBL" id="SNYJ01000001">
    <property type="protein sequence ID" value="TDQ42738.1"/>
    <property type="molecule type" value="Genomic_DNA"/>
</dbReference>
<comment type="subcellular location">
    <subcellularLocation>
        <location evidence="1">Membrane</location>
        <topology evidence="1">Multi-pass membrane protein</topology>
    </subcellularLocation>
</comment>
<feature type="transmembrane region" description="Helical" evidence="5">
    <location>
        <begin position="161"/>
        <end position="184"/>
    </location>
</feature>
<accession>A0A4R6U873</accession>
<gene>
    <name evidence="7" type="ORF">EV213_101167</name>
</gene>
<organism evidence="7 8">
    <name type="scientific">Aureibacillus halotolerans</name>
    <dbReference type="NCBI Taxonomy" id="1508390"/>
    <lineage>
        <taxon>Bacteria</taxon>
        <taxon>Bacillati</taxon>
        <taxon>Bacillota</taxon>
        <taxon>Bacilli</taxon>
        <taxon>Bacillales</taxon>
        <taxon>Bacillaceae</taxon>
        <taxon>Aureibacillus</taxon>
    </lineage>
</organism>
<dbReference type="InterPro" id="IPR006977">
    <property type="entry name" value="Yip1_dom"/>
</dbReference>
<keyword evidence="3 5" id="KW-1133">Transmembrane helix</keyword>
<dbReference type="AlphaFoldDB" id="A0A4R6U873"/>
<protein>
    <submittedName>
        <fullName evidence="7">Yip1-like protein</fullName>
    </submittedName>
</protein>
<dbReference type="OrthoDB" id="2987623at2"/>
<evidence type="ECO:0000313" key="8">
    <source>
        <dbReference type="Proteomes" id="UP000295632"/>
    </source>
</evidence>
<feature type="domain" description="Yip1" evidence="6">
    <location>
        <begin position="11"/>
        <end position="209"/>
    </location>
</feature>
<feature type="transmembrane region" description="Helical" evidence="5">
    <location>
        <begin position="196"/>
        <end position="220"/>
    </location>
</feature>
<feature type="transmembrane region" description="Helical" evidence="5">
    <location>
        <begin position="120"/>
        <end position="141"/>
    </location>
</feature>
<keyword evidence="8" id="KW-1185">Reference proteome</keyword>
<dbReference type="Pfam" id="PF04893">
    <property type="entry name" value="Yip1"/>
    <property type="match status" value="1"/>
</dbReference>
<evidence type="ECO:0000256" key="5">
    <source>
        <dbReference type="SAM" id="Phobius"/>
    </source>
</evidence>
<comment type="caution">
    <text evidence="7">The sequence shown here is derived from an EMBL/GenBank/DDBJ whole genome shotgun (WGS) entry which is preliminary data.</text>
</comment>
<dbReference type="RefSeq" id="WP_133578575.1">
    <property type="nucleotide sequence ID" value="NZ_SNYJ01000001.1"/>
</dbReference>
<feature type="transmembrane region" description="Helical" evidence="5">
    <location>
        <begin position="72"/>
        <end position="99"/>
    </location>
</feature>
<reference evidence="7 8" key="1">
    <citation type="submission" date="2019-03" db="EMBL/GenBank/DDBJ databases">
        <title>Genomic Encyclopedia of Type Strains, Phase IV (KMG-IV): sequencing the most valuable type-strain genomes for metagenomic binning, comparative biology and taxonomic classification.</title>
        <authorList>
            <person name="Goeker M."/>
        </authorList>
    </citation>
    <scope>NUCLEOTIDE SEQUENCE [LARGE SCALE GENOMIC DNA]</scope>
    <source>
        <strain evidence="7 8">DSM 28697</strain>
    </source>
</reference>
<sequence length="221" mass="24416">MNQSEKKAFLRIWIAPRETIRHILNSTPTRTLLLIIVALAGIGSVASSLFFQPDLSFSPEQANWLPFDDLPFTMVWALVLIGGFLLGLISMYWLTPWLYTMVGKWFKGTGTFKQMQIAYVWANVPSMVFGIISLLCLISLGSSVLTPAAEVSGALLAVSLAYSYIGTIFTIWAFVLSLNTISVVHQFSRWSSLGTVLLSIILLIGFVLILSLITVVIIIIL</sequence>
<evidence type="ECO:0000256" key="1">
    <source>
        <dbReference type="ARBA" id="ARBA00004141"/>
    </source>
</evidence>
<evidence type="ECO:0000313" key="7">
    <source>
        <dbReference type="EMBL" id="TDQ42738.1"/>
    </source>
</evidence>
<evidence type="ECO:0000259" key="6">
    <source>
        <dbReference type="Pfam" id="PF04893"/>
    </source>
</evidence>
<evidence type="ECO:0000256" key="4">
    <source>
        <dbReference type="ARBA" id="ARBA00023136"/>
    </source>
</evidence>
<feature type="transmembrane region" description="Helical" evidence="5">
    <location>
        <begin position="31"/>
        <end position="52"/>
    </location>
</feature>
<keyword evidence="4 5" id="KW-0472">Membrane</keyword>
<keyword evidence="2 5" id="KW-0812">Transmembrane</keyword>
<evidence type="ECO:0000256" key="2">
    <source>
        <dbReference type="ARBA" id="ARBA00022692"/>
    </source>
</evidence>
<evidence type="ECO:0000256" key="3">
    <source>
        <dbReference type="ARBA" id="ARBA00022989"/>
    </source>
</evidence>
<name>A0A4R6U873_9BACI</name>
<proteinExistence type="predicted"/>